<dbReference type="Gene3D" id="3.30.200.20">
    <property type="entry name" value="Phosphorylase Kinase, domain 1"/>
    <property type="match status" value="1"/>
</dbReference>
<evidence type="ECO:0000256" key="4">
    <source>
        <dbReference type="ARBA" id="ARBA00022777"/>
    </source>
</evidence>
<evidence type="ECO:0000256" key="3">
    <source>
        <dbReference type="ARBA" id="ARBA00022741"/>
    </source>
</evidence>
<dbReference type="InterPro" id="IPR011009">
    <property type="entry name" value="Kinase-like_dom_sf"/>
</dbReference>
<dbReference type="AlphaFoldDB" id="A0A1R4GJT3"/>
<sequence>MRTDLAGRPATRPPIPDSVRSRLGDDAECIWLNQAGGTTWFAGDRYVKCDPADSSESLGEEFMRMRWLDGRFPAPQPIEFAAEDDGEVLVTAALPGAGAVTDEWLRRPSDAVRAIATGLRRLHTLDAADCPFMSSAPASADDDLVVSHGDACAPNTVIAPDGSFAGIVDVARVGVADRWLDLAIASRSLGWNYGQGFEPLFFDAYGIAPDAARIRRWLDWHDSED</sequence>
<keyword evidence="4" id="KW-0418">Kinase</keyword>
<dbReference type="GO" id="GO:0016773">
    <property type="term" value="F:phosphotransferase activity, alcohol group as acceptor"/>
    <property type="evidence" value="ECO:0007669"/>
    <property type="project" value="InterPro"/>
</dbReference>
<dbReference type="EMBL" id="FUHU01000045">
    <property type="protein sequence ID" value="SJM68345.1"/>
    <property type="molecule type" value="Genomic_DNA"/>
</dbReference>
<dbReference type="Pfam" id="PF01636">
    <property type="entry name" value="APH"/>
    <property type="match status" value="2"/>
</dbReference>
<dbReference type="OrthoDB" id="3806873at2"/>
<comment type="similarity">
    <text evidence="1">Belongs to the aminoglycoside phosphotransferase family.</text>
</comment>
<dbReference type="GO" id="GO:0046677">
    <property type="term" value="P:response to antibiotic"/>
    <property type="evidence" value="ECO:0007669"/>
    <property type="project" value="UniProtKB-KW"/>
</dbReference>
<dbReference type="GO" id="GO:0016301">
    <property type="term" value="F:kinase activity"/>
    <property type="evidence" value="ECO:0007669"/>
    <property type="project" value="UniProtKB-KW"/>
</dbReference>
<feature type="domain" description="Aminoglycoside phosphotransferase" evidence="7">
    <location>
        <begin position="138"/>
        <end position="213"/>
    </location>
</feature>
<dbReference type="CDD" id="cd05150">
    <property type="entry name" value="APH"/>
    <property type="match status" value="1"/>
</dbReference>
<dbReference type="RefSeq" id="WP_086992881.1">
    <property type="nucleotide sequence ID" value="NZ_FUHU01000045.1"/>
</dbReference>
<dbReference type="Gene3D" id="3.90.1200.10">
    <property type="match status" value="1"/>
</dbReference>
<evidence type="ECO:0000256" key="2">
    <source>
        <dbReference type="ARBA" id="ARBA00022679"/>
    </source>
</evidence>
<evidence type="ECO:0000256" key="6">
    <source>
        <dbReference type="ARBA" id="ARBA00023251"/>
    </source>
</evidence>
<keyword evidence="5" id="KW-0067">ATP-binding</keyword>
<evidence type="ECO:0000313" key="9">
    <source>
        <dbReference type="Proteomes" id="UP000195787"/>
    </source>
</evidence>
<evidence type="ECO:0000313" key="8">
    <source>
        <dbReference type="EMBL" id="SJM68345.1"/>
    </source>
</evidence>
<gene>
    <name evidence="8" type="ORF">CZ674_12530</name>
</gene>
<accession>A0A1R4GJT3</accession>
<dbReference type="InterPro" id="IPR002575">
    <property type="entry name" value="Aminoglycoside_PTrfase"/>
</dbReference>
<keyword evidence="9" id="KW-1185">Reference proteome</keyword>
<dbReference type="SUPFAM" id="SSF56112">
    <property type="entry name" value="Protein kinase-like (PK-like)"/>
    <property type="match status" value="1"/>
</dbReference>
<keyword evidence="3" id="KW-0547">Nucleotide-binding</keyword>
<dbReference type="GO" id="GO:0005524">
    <property type="term" value="F:ATP binding"/>
    <property type="evidence" value="ECO:0007669"/>
    <property type="project" value="UniProtKB-KW"/>
</dbReference>
<dbReference type="GeneID" id="303174036"/>
<organism evidence="8 9">
    <name type="scientific">Agrococcus casei LMG 22410</name>
    <dbReference type="NCBI Taxonomy" id="1255656"/>
    <lineage>
        <taxon>Bacteria</taxon>
        <taxon>Bacillati</taxon>
        <taxon>Actinomycetota</taxon>
        <taxon>Actinomycetes</taxon>
        <taxon>Micrococcales</taxon>
        <taxon>Microbacteriaceae</taxon>
        <taxon>Agrococcus</taxon>
    </lineage>
</organism>
<name>A0A1R4GJT3_9MICO</name>
<proteinExistence type="inferred from homology"/>
<dbReference type="Proteomes" id="UP000195787">
    <property type="component" value="Unassembled WGS sequence"/>
</dbReference>
<keyword evidence="6" id="KW-0046">Antibiotic resistance</keyword>
<protein>
    <submittedName>
        <fullName evidence="8">Aminoglycoside phosphotransferase</fullName>
    </submittedName>
</protein>
<dbReference type="InterPro" id="IPR024165">
    <property type="entry name" value="Kan/Strep_kinase"/>
</dbReference>
<feature type="domain" description="Aminoglycoside phosphotransferase" evidence="7">
    <location>
        <begin position="39"/>
        <end position="134"/>
    </location>
</feature>
<evidence type="ECO:0000259" key="7">
    <source>
        <dbReference type="Pfam" id="PF01636"/>
    </source>
</evidence>
<reference evidence="8 9" key="1">
    <citation type="submission" date="2017-02" db="EMBL/GenBank/DDBJ databases">
        <authorList>
            <person name="Peterson S.W."/>
        </authorList>
    </citation>
    <scope>NUCLEOTIDE SEQUENCE [LARGE SCALE GENOMIC DNA]</scope>
    <source>
        <strain evidence="8 9">LMG 22410</strain>
    </source>
</reference>
<keyword evidence="2 8" id="KW-0808">Transferase</keyword>
<evidence type="ECO:0000256" key="1">
    <source>
        <dbReference type="ARBA" id="ARBA00006219"/>
    </source>
</evidence>
<evidence type="ECO:0000256" key="5">
    <source>
        <dbReference type="ARBA" id="ARBA00022840"/>
    </source>
</evidence>